<feature type="domain" description="EH" evidence="3">
    <location>
        <begin position="10"/>
        <end position="100"/>
    </location>
</feature>
<dbReference type="SMART" id="SM00027">
    <property type="entry name" value="EH"/>
    <property type="match status" value="2"/>
</dbReference>
<dbReference type="PROSITE" id="PS50222">
    <property type="entry name" value="EF_HAND_2"/>
    <property type="match status" value="2"/>
</dbReference>
<feature type="domain" description="EH" evidence="3">
    <location>
        <begin position="407"/>
        <end position="489"/>
    </location>
</feature>
<dbReference type="GO" id="GO:0016197">
    <property type="term" value="P:endosomal transport"/>
    <property type="evidence" value="ECO:0007669"/>
    <property type="project" value="TreeGrafter"/>
</dbReference>
<dbReference type="Pfam" id="PF12763">
    <property type="entry name" value="EH"/>
    <property type="match status" value="2"/>
</dbReference>
<feature type="compositionally biased region" description="Polar residues" evidence="2">
    <location>
        <begin position="1054"/>
        <end position="1064"/>
    </location>
</feature>
<dbReference type="GO" id="GO:0005509">
    <property type="term" value="F:calcium ion binding"/>
    <property type="evidence" value="ECO:0007669"/>
    <property type="project" value="InterPro"/>
</dbReference>
<feature type="region of interest" description="Disordered" evidence="2">
    <location>
        <begin position="1037"/>
        <end position="1073"/>
    </location>
</feature>
<dbReference type="Gene3D" id="1.10.238.10">
    <property type="entry name" value="EF-hand"/>
    <property type="match status" value="2"/>
</dbReference>
<dbReference type="AlphaFoldDB" id="A0A1D1XL63"/>
<evidence type="ECO:0000313" key="5">
    <source>
        <dbReference type="EMBL" id="JAT43122.1"/>
    </source>
</evidence>
<dbReference type="PROSITE" id="PS50031">
    <property type="entry name" value="EH"/>
    <property type="match status" value="2"/>
</dbReference>
<dbReference type="SMART" id="SM00054">
    <property type="entry name" value="EFh"/>
    <property type="match status" value="3"/>
</dbReference>
<organism evidence="5">
    <name type="scientific">Anthurium amnicola</name>
    <dbReference type="NCBI Taxonomy" id="1678845"/>
    <lineage>
        <taxon>Eukaryota</taxon>
        <taxon>Viridiplantae</taxon>
        <taxon>Streptophyta</taxon>
        <taxon>Embryophyta</taxon>
        <taxon>Tracheophyta</taxon>
        <taxon>Spermatophyta</taxon>
        <taxon>Magnoliopsida</taxon>
        <taxon>Liliopsida</taxon>
        <taxon>Araceae</taxon>
        <taxon>Pothoideae</taxon>
        <taxon>Potheae</taxon>
        <taxon>Anthurium</taxon>
    </lineage>
</organism>
<feature type="compositionally biased region" description="Low complexity" evidence="2">
    <location>
        <begin position="375"/>
        <end position="396"/>
    </location>
</feature>
<dbReference type="GO" id="GO:0006897">
    <property type="term" value="P:endocytosis"/>
    <property type="evidence" value="ECO:0007669"/>
    <property type="project" value="TreeGrafter"/>
</dbReference>
<feature type="domain" description="EF-hand" evidence="4">
    <location>
        <begin position="406"/>
        <end position="441"/>
    </location>
</feature>
<evidence type="ECO:0000256" key="2">
    <source>
        <dbReference type="SAM" id="MobiDB-lite"/>
    </source>
</evidence>
<feature type="compositionally biased region" description="Basic and acidic residues" evidence="2">
    <location>
        <begin position="862"/>
        <end position="872"/>
    </location>
</feature>
<dbReference type="GO" id="GO:0005886">
    <property type="term" value="C:plasma membrane"/>
    <property type="evidence" value="ECO:0007669"/>
    <property type="project" value="TreeGrafter"/>
</dbReference>
<reference evidence="5" key="1">
    <citation type="submission" date="2015-07" db="EMBL/GenBank/DDBJ databases">
        <title>Transcriptome Assembly of Anthurium amnicola.</title>
        <authorList>
            <person name="Suzuki J."/>
        </authorList>
    </citation>
    <scope>NUCLEOTIDE SEQUENCE</scope>
</reference>
<feature type="region of interest" description="Disordered" evidence="2">
    <location>
        <begin position="313"/>
        <end position="401"/>
    </location>
</feature>
<dbReference type="PANTHER" id="PTHR11216:SF161">
    <property type="entry name" value="CALCIUM-BINDING EF HAND FAMILY PROTEIN"/>
    <property type="match status" value="1"/>
</dbReference>
<evidence type="ECO:0000256" key="1">
    <source>
        <dbReference type="SAM" id="Coils"/>
    </source>
</evidence>
<feature type="domain" description="EF-hand" evidence="4">
    <location>
        <begin position="9"/>
        <end position="44"/>
    </location>
</feature>
<dbReference type="SUPFAM" id="SSF47473">
    <property type="entry name" value="EF-hand"/>
    <property type="match status" value="2"/>
</dbReference>
<dbReference type="PANTHER" id="PTHR11216">
    <property type="entry name" value="EH DOMAIN"/>
    <property type="match status" value="1"/>
</dbReference>
<feature type="compositionally biased region" description="Polar residues" evidence="2">
    <location>
        <begin position="224"/>
        <end position="247"/>
    </location>
</feature>
<feature type="region of interest" description="Disordered" evidence="2">
    <location>
        <begin position="164"/>
        <end position="278"/>
    </location>
</feature>
<evidence type="ECO:0000259" key="3">
    <source>
        <dbReference type="PROSITE" id="PS50031"/>
    </source>
</evidence>
<feature type="compositionally biased region" description="Polar residues" evidence="2">
    <location>
        <begin position="175"/>
        <end position="184"/>
    </location>
</feature>
<protein>
    <submittedName>
        <fullName evidence="5">Putative calcium-binding protein C800.10c</fullName>
    </submittedName>
</protein>
<feature type="compositionally biased region" description="Polar residues" evidence="2">
    <location>
        <begin position="201"/>
        <end position="212"/>
    </location>
</feature>
<keyword evidence="1" id="KW-0175">Coiled coil</keyword>
<sequence>MAARPGQAPNMEAFDAYFRRADLDMDGRISGAEAVAFFQGSNLPKQILAQIWMYSDSKKIGFLNRPEFYNALKLVTVAQSGRELTPEIVKAALEGPAAAKIPAPQINPVATPALGNQITMQRPPIHSMMAPQIGTMTSASSQTPGFRGPQTLSSANLNQQFFSSTDGQHLRPNQAGPNISSHSLVGQGIPTGGMGAAPRLPNTNIPNLSTDWLSGRMGGASQVPRFSTPSATQGGFGPTQSSSTALVSQRAHPSSADDPSLPPKPVDPLSSVQPSMKDSKASVVSANGFLSDLGFGGDMFSAAPQPKQGASTAAFAASGVPNSSGITSTSPGLQPSVSQVQSDPLQSSSTMTFGDSQLQRAQSFGKPIQSETVQGTSASTPSVVSVGSAGPASSSPERPWPKFSRSDIMKYSKVFVEVDKDRDGKITGEQARELFLSWKLPREILKQVWDLSDQDNDSMLSHREFVTALYLMERYREGYTLPTVLPNNVKFDETLLQTTGQPSVPYGGTAWQPSPGFPQQRMPGSRPIIPVAGSKLQAQAREPRHIDGQMQPVHQKPTVPVLEKHLVYQLTKEEQDALNSKFQEATDADKKVQELEKEILDSKEKIEFYRTKMQELVLYKSRCDNRLNEITEKASADKREVELLAKKYEEKYKQVGDVASKLTVEEATFRDVQERKLELYNAIVKMEQGGSADGLLQVRADRIQSDLEELVKALNGRCKKYGLRVKPTTLIELPFGWQPGIQEGAADWDEDWDKFEDEGFAVVKELTVDVNNIIAPPMTKPSPVGSDKASKDELSSPGSSPKDNKKPSSVGERITGGETVYAQSEDDSVRSPPGSPPGRSSLESPSQDFHPAQFGPDGTSPRIKESQSDHGGAESTISGEKFVDETSWGATFDTNDDADSIWDFNTKESDHERNKQSSFFDSGDFGLNPIRTDSLSATSLFGTRIDSPSAASIFGTRTDSPSAASVFGKKEKSPFFADSVPGTPLFNSGFSPRYEGSDDHSFDSFSRFDSFSMHDSGLFPQRENLTRFDSIRSTSDQSRMFTFDDPDPFGSSGPFKTSESNAPSRGSDKWSAF</sequence>
<dbReference type="InterPro" id="IPR011992">
    <property type="entry name" value="EF-hand-dom_pair"/>
</dbReference>
<dbReference type="InterPro" id="IPR000261">
    <property type="entry name" value="EH_dom"/>
</dbReference>
<feature type="compositionally biased region" description="Polar residues" evidence="2">
    <location>
        <begin position="320"/>
        <end position="362"/>
    </location>
</feature>
<accession>A0A1D1XL63</accession>
<proteinExistence type="predicted"/>
<feature type="coiled-coil region" evidence="1">
    <location>
        <begin position="578"/>
        <end position="651"/>
    </location>
</feature>
<evidence type="ECO:0000259" key="4">
    <source>
        <dbReference type="PROSITE" id="PS50222"/>
    </source>
</evidence>
<name>A0A1D1XL63_9ARAE</name>
<dbReference type="InterPro" id="IPR002048">
    <property type="entry name" value="EF_hand_dom"/>
</dbReference>
<feature type="compositionally biased region" description="Basic and acidic residues" evidence="2">
    <location>
        <begin position="905"/>
        <end position="915"/>
    </location>
</feature>
<dbReference type="CDD" id="cd00052">
    <property type="entry name" value="EH"/>
    <property type="match status" value="2"/>
</dbReference>
<feature type="compositionally biased region" description="Low complexity" evidence="2">
    <location>
        <begin position="837"/>
        <end position="846"/>
    </location>
</feature>
<feature type="region of interest" description="Disordered" evidence="2">
    <location>
        <begin position="774"/>
        <end position="923"/>
    </location>
</feature>
<dbReference type="GO" id="GO:0005737">
    <property type="term" value="C:cytoplasm"/>
    <property type="evidence" value="ECO:0007669"/>
    <property type="project" value="TreeGrafter"/>
</dbReference>
<dbReference type="EMBL" id="GDJX01024814">
    <property type="protein sequence ID" value="JAT43122.1"/>
    <property type="molecule type" value="Transcribed_RNA"/>
</dbReference>
<gene>
    <name evidence="5" type="primary">SPBC800.10c_1</name>
    <name evidence="5" type="ORF">g.61505</name>
</gene>